<dbReference type="InterPro" id="IPR052537">
    <property type="entry name" value="Extradiol_RC_dioxygenase"/>
</dbReference>
<gene>
    <name evidence="1" type="ORF">GCM10008983_07420</name>
</gene>
<proteinExistence type="predicted"/>
<dbReference type="InterPro" id="IPR029068">
    <property type="entry name" value="Glyas_Bleomycin-R_OHBP_Dase"/>
</dbReference>
<protein>
    <submittedName>
        <fullName evidence="1">Uncharacterized protein</fullName>
    </submittedName>
</protein>
<organism evidence="1 2">
    <name type="scientific">Lentibacillus halophilus</name>
    <dbReference type="NCBI Taxonomy" id="295065"/>
    <lineage>
        <taxon>Bacteria</taxon>
        <taxon>Bacillati</taxon>
        <taxon>Bacillota</taxon>
        <taxon>Bacilli</taxon>
        <taxon>Bacillales</taxon>
        <taxon>Bacillaceae</taxon>
        <taxon>Lentibacillus</taxon>
    </lineage>
</organism>
<reference evidence="2" key="1">
    <citation type="journal article" date="2019" name="Int. J. Syst. Evol. Microbiol.">
        <title>The Global Catalogue of Microorganisms (GCM) 10K type strain sequencing project: providing services to taxonomists for standard genome sequencing and annotation.</title>
        <authorList>
            <consortium name="The Broad Institute Genomics Platform"/>
            <consortium name="The Broad Institute Genome Sequencing Center for Infectious Disease"/>
            <person name="Wu L."/>
            <person name="Ma J."/>
        </authorList>
    </citation>
    <scope>NUCLEOTIDE SEQUENCE [LARGE SCALE GENOMIC DNA]</scope>
    <source>
        <strain evidence="2">JCM 12149</strain>
    </source>
</reference>
<dbReference type="Proteomes" id="UP001501459">
    <property type="component" value="Unassembled WGS sequence"/>
</dbReference>
<keyword evidence="2" id="KW-1185">Reference proteome</keyword>
<dbReference type="PANTHER" id="PTHR36110">
    <property type="entry name" value="RING-CLEAVING DIOXYGENASE MHQE-RELATED"/>
    <property type="match status" value="1"/>
</dbReference>
<sequence length="118" mass="13297">MTRVSITCTLLNHNVTLGTVITFFPWSNNNYGRKGSGQVGRIAFRVPKGSLDYWKKRLTAQNLQVEMTQLFGENTLEFDDVHGLEIAIVEGETFADNNDILGFHGSVFKIFTVERPES</sequence>
<evidence type="ECO:0000313" key="1">
    <source>
        <dbReference type="EMBL" id="GAA0433303.1"/>
    </source>
</evidence>
<dbReference type="PANTHER" id="PTHR36110:SF2">
    <property type="entry name" value="RING-CLEAVING DIOXYGENASE MHQE-RELATED"/>
    <property type="match status" value="1"/>
</dbReference>
<accession>A0ABP3IYL9</accession>
<evidence type="ECO:0000313" key="2">
    <source>
        <dbReference type="Proteomes" id="UP001501459"/>
    </source>
</evidence>
<dbReference type="SUPFAM" id="SSF54593">
    <property type="entry name" value="Glyoxalase/Bleomycin resistance protein/Dihydroxybiphenyl dioxygenase"/>
    <property type="match status" value="1"/>
</dbReference>
<comment type="caution">
    <text evidence="1">The sequence shown here is derived from an EMBL/GenBank/DDBJ whole genome shotgun (WGS) entry which is preliminary data.</text>
</comment>
<dbReference type="EMBL" id="BAAADM010000016">
    <property type="protein sequence ID" value="GAA0433303.1"/>
    <property type="molecule type" value="Genomic_DNA"/>
</dbReference>
<name>A0ABP3IYL9_9BACI</name>
<dbReference type="Gene3D" id="3.10.180.10">
    <property type="entry name" value="2,3-Dihydroxybiphenyl 1,2-Dioxygenase, domain 1"/>
    <property type="match status" value="1"/>
</dbReference>